<feature type="signal peptide" evidence="1">
    <location>
        <begin position="1"/>
        <end position="21"/>
    </location>
</feature>
<dbReference type="PANTHER" id="PTHR41913">
    <property type="entry name" value="DUF1684 DOMAIN-CONTAINING PROTEIN"/>
    <property type="match status" value="1"/>
</dbReference>
<protein>
    <submittedName>
        <fullName evidence="2">DUF1684 domain-containing protein</fullName>
    </submittedName>
</protein>
<dbReference type="PANTHER" id="PTHR41913:SF1">
    <property type="entry name" value="DUF1684 DOMAIN-CONTAINING PROTEIN"/>
    <property type="match status" value="1"/>
</dbReference>
<dbReference type="Pfam" id="PF07920">
    <property type="entry name" value="DUF1684"/>
    <property type="match status" value="1"/>
</dbReference>
<evidence type="ECO:0000313" key="3">
    <source>
        <dbReference type="Proteomes" id="UP000774935"/>
    </source>
</evidence>
<dbReference type="PROSITE" id="PS51257">
    <property type="entry name" value="PROKAR_LIPOPROTEIN"/>
    <property type="match status" value="1"/>
</dbReference>
<dbReference type="Proteomes" id="UP000774935">
    <property type="component" value="Unassembled WGS sequence"/>
</dbReference>
<accession>A0ABS6XGC0</accession>
<gene>
    <name evidence="2" type="ORF">KYK27_14225</name>
</gene>
<reference evidence="2 3" key="1">
    <citation type="submission" date="2021-07" db="EMBL/GenBank/DDBJ databases">
        <authorList>
            <person name="Kim M.K."/>
        </authorList>
    </citation>
    <scope>NUCLEOTIDE SEQUENCE [LARGE SCALE GENOMIC DNA]</scope>
    <source>
        <strain evidence="2 3">HLY7-15</strain>
    </source>
</reference>
<organism evidence="2 3">
    <name type="scientific">Pontibacter populi</name>
    <dbReference type="NCBI Taxonomy" id="890055"/>
    <lineage>
        <taxon>Bacteria</taxon>
        <taxon>Pseudomonadati</taxon>
        <taxon>Bacteroidota</taxon>
        <taxon>Cytophagia</taxon>
        <taxon>Cytophagales</taxon>
        <taxon>Hymenobacteraceae</taxon>
        <taxon>Pontibacter</taxon>
    </lineage>
</organism>
<sequence>MKNFLLSTVLLTIVGMFSACNNTPETTPEDKAAYVATIDAWHEQRVENLKKEDGWLALAGLFWLEPGENTFGSDPANAIVFPEGKIAAKAGTFILADNQVKVKLDKGTDVQLDGKPVQEAIVYNSDTVDAPKLKHGSLTWFVIKRGDKYGVRLLDTESDIRKNFTGIDRYEVNPNYKIQAKLEPNTTGRKISITNIVGQVSEEETPGALVFTIDGKQHKLDALKEGEELFVIFADKTNGHETYGAGRYLYTDLPDANGNVTIDFNKAYNPPCAFVTYATCPLPPKQNFLQVAIPAGEKSFEANH</sequence>
<dbReference type="RefSeq" id="WP_199110746.1">
    <property type="nucleotide sequence ID" value="NZ_JAHWXQ010000004.1"/>
</dbReference>
<evidence type="ECO:0000313" key="2">
    <source>
        <dbReference type="EMBL" id="MBW3366215.1"/>
    </source>
</evidence>
<name>A0ABS6XGC0_9BACT</name>
<dbReference type="InterPro" id="IPR012467">
    <property type="entry name" value="DUF1684"/>
</dbReference>
<keyword evidence="1" id="KW-0732">Signal</keyword>
<comment type="caution">
    <text evidence="2">The sequence shown here is derived from an EMBL/GenBank/DDBJ whole genome shotgun (WGS) entry which is preliminary data.</text>
</comment>
<proteinExistence type="predicted"/>
<evidence type="ECO:0000256" key="1">
    <source>
        <dbReference type="SAM" id="SignalP"/>
    </source>
</evidence>
<dbReference type="EMBL" id="JAHWXQ010000004">
    <property type="protein sequence ID" value="MBW3366215.1"/>
    <property type="molecule type" value="Genomic_DNA"/>
</dbReference>
<feature type="chain" id="PRO_5047173442" evidence="1">
    <location>
        <begin position="22"/>
        <end position="304"/>
    </location>
</feature>
<keyword evidence="3" id="KW-1185">Reference proteome</keyword>